<gene>
    <name evidence="2" type="ORF">BK746_07895</name>
</gene>
<reference evidence="2 3" key="1">
    <citation type="submission" date="2016-10" db="EMBL/GenBank/DDBJ databases">
        <title>Comparative genomics of Bacillus thuringiensis reveals a path to pathogens against multiple invertebrate hosts.</title>
        <authorList>
            <person name="Zheng J."/>
            <person name="Gao Q."/>
            <person name="Liu H."/>
            <person name="Peng D."/>
            <person name="Ruan L."/>
            <person name="Sun M."/>
        </authorList>
    </citation>
    <scope>NUCLEOTIDE SEQUENCE [LARGE SCALE GENOMIC DNA]</scope>
    <source>
        <strain evidence="2">BGSC 4CA1</strain>
    </source>
</reference>
<feature type="domain" description="HNH endonuclease 5" evidence="1">
    <location>
        <begin position="66"/>
        <end position="95"/>
    </location>
</feature>
<evidence type="ECO:0000313" key="2">
    <source>
        <dbReference type="EMBL" id="OTY60327.1"/>
    </source>
</evidence>
<dbReference type="Pfam" id="PF14279">
    <property type="entry name" value="HNH_5"/>
    <property type="match status" value="1"/>
</dbReference>
<dbReference type="AlphaFoldDB" id="A0A9X6IGL4"/>
<dbReference type="Proteomes" id="UP000195129">
    <property type="component" value="Unassembled WGS sequence"/>
</dbReference>
<dbReference type="CDD" id="cd00085">
    <property type="entry name" value="HNHc"/>
    <property type="match status" value="1"/>
</dbReference>
<dbReference type="EMBL" id="NFDN01000041">
    <property type="protein sequence ID" value="OTY60327.1"/>
    <property type="molecule type" value="Genomic_DNA"/>
</dbReference>
<sequence>MKKARKHVNGYDIMRYWLNKYDSQDNHYIEIDVVQCFRCKAYSDITCEDIEDEKILKEYWNKRLSGFVKAHIIPHAIGGECEVSNLIFLCNRCNRDDLDINSKELYMNWLDKERKKHIFGVDIEMIETIARSLVNQGMTEEMSSLMFGANNQDFEKFMKENCVYTATISRKTYYETNLALMTMYIDKLKQEKGIM</sequence>
<organism evidence="2 3">
    <name type="scientific">Bacillus thuringiensis serovar yosoo</name>
    <dbReference type="NCBI Taxonomy" id="180848"/>
    <lineage>
        <taxon>Bacteria</taxon>
        <taxon>Bacillati</taxon>
        <taxon>Bacillota</taxon>
        <taxon>Bacilli</taxon>
        <taxon>Bacillales</taxon>
        <taxon>Bacillaceae</taxon>
        <taxon>Bacillus</taxon>
        <taxon>Bacillus cereus group</taxon>
    </lineage>
</organism>
<dbReference type="Gene3D" id="1.10.30.50">
    <property type="match status" value="1"/>
</dbReference>
<proteinExistence type="predicted"/>
<dbReference type="InterPro" id="IPR003615">
    <property type="entry name" value="HNH_nuc"/>
</dbReference>
<evidence type="ECO:0000259" key="1">
    <source>
        <dbReference type="Pfam" id="PF14279"/>
    </source>
</evidence>
<name>A0A9X6IGL4_BACTU</name>
<dbReference type="RefSeq" id="WP_087965619.1">
    <property type="nucleotide sequence ID" value="NZ_NFDN01000041.1"/>
</dbReference>
<evidence type="ECO:0000313" key="3">
    <source>
        <dbReference type="Proteomes" id="UP000195129"/>
    </source>
</evidence>
<comment type="caution">
    <text evidence="2">The sequence shown here is derived from an EMBL/GenBank/DDBJ whole genome shotgun (WGS) entry which is preliminary data.</text>
</comment>
<protein>
    <recommendedName>
        <fullName evidence="1">HNH endonuclease 5 domain-containing protein</fullName>
    </recommendedName>
</protein>
<accession>A0A9X6IGL4</accession>
<dbReference type="InterPro" id="IPR029471">
    <property type="entry name" value="HNH_5"/>
</dbReference>